<dbReference type="OrthoDB" id="9803484at2"/>
<proteinExistence type="inferred from homology"/>
<evidence type="ECO:0000256" key="5">
    <source>
        <dbReference type="ARBA" id="ARBA00022519"/>
    </source>
</evidence>
<protein>
    <submittedName>
        <fullName evidence="12">Magnesium transporter CorA</fullName>
    </submittedName>
</protein>
<dbReference type="GO" id="GO:0015095">
    <property type="term" value="F:magnesium ion transmembrane transporter activity"/>
    <property type="evidence" value="ECO:0007669"/>
    <property type="project" value="TreeGrafter"/>
</dbReference>
<keyword evidence="7" id="KW-0862">Zinc</keyword>
<feature type="transmembrane region" description="Helical" evidence="11">
    <location>
        <begin position="282"/>
        <end position="304"/>
    </location>
</feature>
<evidence type="ECO:0000256" key="9">
    <source>
        <dbReference type="ARBA" id="ARBA00023065"/>
    </source>
</evidence>
<feature type="transmembrane region" description="Helical" evidence="11">
    <location>
        <begin position="316"/>
        <end position="337"/>
    </location>
</feature>
<keyword evidence="4" id="KW-1003">Cell membrane</keyword>
<keyword evidence="13" id="KW-1185">Reference proteome</keyword>
<dbReference type="GO" id="GO:0005886">
    <property type="term" value="C:plasma membrane"/>
    <property type="evidence" value="ECO:0007669"/>
    <property type="project" value="UniProtKB-SubCell"/>
</dbReference>
<comment type="caution">
    <text evidence="12">The sequence shown here is derived from an EMBL/GenBank/DDBJ whole genome shotgun (WGS) entry which is preliminary data.</text>
</comment>
<evidence type="ECO:0000256" key="6">
    <source>
        <dbReference type="ARBA" id="ARBA00022692"/>
    </source>
</evidence>
<evidence type="ECO:0000256" key="3">
    <source>
        <dbReference type="ARBA" id="ARBA00022448"/>
    </source>
</evidence>
<reference evidence="12 13" key="1">
    <citation type="submission" date="2017-10" db="EMBL/GenBank/DDBJ databases">
        <title>Draft genome of two endophytic bacteria isolated from 'guarana' Paullinia cupana (Mart.) Ducke.</title>
        <authorList>
            <person name="Siqueira K.A."/>
            <person name="Liotti R.G."/>
            <person name="Mendes T.A."/>
            <person name="Soares M.A."/>
        </authorList>
    </citation>
    <scope>NUCLEOTIDE SEQUENCE [LARGE SCALE GENOMIC DNA]</scope>
    <source>
        <strain evidence="12 13">342</strain>
    </source>
</reference>
<keyword evidence="6 11" id="KW-0812">Transmembrane</keyword>
<keyword evidence="9" id="KW-0406">Ion transport</keyword>
<evidence type="ECO:0000256" key="8">
    <source>
        <dbReference type="ARBA" id="ARBA00022989"/>
    </source>
</evidence>
<dbReference type="PANTHER" id="PTHR46494:SF3">
    <property type="entry name" value="ZINC TRANSPORT PROTEIN ZNTB"/>
    <property type="match status" value="1"/>
</dbReference>
<evidence type="ECO:0000256" key="1">
    <source>
        <dbReference type="ARBA" id="ARBA00004651"/>
    </source>
</evidence>
<dbReference type="GO" id="GO:0000287">
    <property type="term" value="F:magnesium ion binding"/>
    <property type="evidence" value="ECO:0007669"/>
    <property type="project" value="TreeGrafter"/>
</dbReference>
<dbReference type="Gene3D" id="1.20.58.340">
    <property type="entry name" value="Magnesium transport protein CorA, transmembrane region"/>
    <property type="match status" value="2"/>
</dbReference>
<keyword evidence="8 11" id="KW-1133">Transmembrane helix</keyword>
<gene>
    <name evidence="12" type="ORF">CQW29_02665</name>
</gene>
<keyword evidence="10 11" id="KW-0472">Membrane</keyword>
<dbReference type="Proteomes" id="UP000239181">
    <property type="component" value="Unassembled WGS sequence"/>
</dbReference>
<dbReference type="InterPro" id="IPR045861">
    <property type="entry name" value="CorA_cytoplasmic_dom"/>
</dbReference>
<evidence type="ECO:0000256" key="7">
    <source>
        <dbReference type="ARBA" id="ARBA00022833"/>
    </source>
</evidence>
<keyword evidence="3" id="KW-0813">Transport</keyword>
<evidence type="ECO:0000313" key="12">
    <source>
        <dbReference type="EMBL" id="PRD17545.1"/>
    </source>
</evidence>
<evidence type="ECO:0000313" key="13">
    <source>
        <dbReference type="Proteomes" id="UP000239181"/>
    </source>
</evidence>
<sequence>MTQRLPLVRQKPDFSDDVSGLIYGYQFFNGREPQSLTVQQSCEAWNSQSSAEDSFLWLHVNLNHAAAARWLQTHFAVDEEFFDEIQRGSHSTRIERQNDALMAVLNDVIFDARESGEETATLWIWCRAGLVVSARFKPVRLVERLQQKLIAMDLRSPTELLAQLLAEQEDVLGLIVRQSNQYVDQIEERLLGQHIKSNRAELGRLRRTLLRFQRLLAPEPAALFRLINRPPGWLNPSVVQDLRQFTEEFTVVLNDLNGLTERIRLLQEEVAAQQLEQSNRTLFTLTLITVLALPINLVAGFFGMNVGGIPLSGNPHGFVLLVMLVMVFSCAAAWLVLRRREPR</sequence>
<evidence type="ECO:0000256" key="4">
    <source>
        <dbReference type="ARBA" id="ARBA00022475"/>
    </source>
</evidence>
<dbReference type="RefSeq" id="WP_105591143.1">
    <property type="nucleotide sequence ID" value="NZ_PDET01000001.1"/>
</dbReference>
<evidence type="ECO:0000256" key="2">
    <source>
        <dbReference type="ARBA" id="ARBA00009765"/>
    </source>
</evidence>
<evidence type="ECO:0000256" key="10">
    <source>
        <dbReference type="ARBA" id="ARBA00023136"/>
    </source>
</evidence>
<dbReference type="PANTHER" id="PTHR46494">
    <property type="entry name" value="CORA FAMILY METAL ION TRANSPORTER (EUROFUNG)"/>
    <property type="match status" value="1"/>
</dbReference>
<organism evidence="12 13">
    <name type="scientific">Pantoea coffeiphila</name>
    <dbReference type="NCBI Taxonomy" id="1465635"/>
    <lineage>
        <taxon>Bacteria</taxon>
        <taxon>Pseudomonadati</taxon>
        <taxon>Pseudomonadota</taxon>
        <taxon>Gammaproteobacteria</taxon>
        <taxon>Enterobacterales</taxon>
        <taxon>Erwiniaceae</taxon>
        <taxon>Pantoea</taxon>
    </lineage>
</organism>
<dbReference type="GO" id="GO:0015087">
    <property type="term" value="F:cobalt ion transmembrane transporter activity"/>
    <property type="evidence" value="ECO:0007669"/>
    <property type="project" value="TreeGrafter"/>
</dbReference>
<comment type="subcellular location">
    <subcellularLocation>
        <location evidence="1">Cell membrane</location>
        <topology evidence="1">Multi-pass membrane protein</topology>
    </subcellularLocation>
</comment>
<name>A0A2S9IIC8_9GAMM</name>
<dbReference type="Gene3D" id="3.30.460.20">
    <property type="entry name" value="CorA soluble domain-like"/>
    <property type="match status" value="1"/>
</dbReference>
<keyword evidence="5" id="KW-0997">Cell inner membrane</keyword>
<dbReference type="EMBL" id="PDET01000001">
    <property type="protein sequence ID" value="PRD17545.1"/>
    <property type="molecule type" value="Genomic_DNA"/>
</dbReference>
<evidence type="ECO:0000256" key="11">
    <source>
        <dbReference type="SAM" id="Phobius"/>
    </source>
</evidence>
<dbReference type="Pfam" id="PF01544">
    <property type="entry name" value="CorA"/>
    <property type="match status" value="1"/>
</dbReference>
<dbReference type="SUPFAM" id="SSF143865">
    <property type="entry name" value="CorA soluble domain-like"/>
    <property type="match status" value="1"/>
</dbReference>
<dbReference type="SUPFAM" id="SSF144083">
    <property type="entry name" value="Magnesium transport protein CorA, transmembrane region"/>
    <property type="match status" value="1"/>
</dbReference>
<comment type="similarity">
    <text evidence="2">Belongs to the CorA metal ion transporter (MIT) (TC 1.A.35) family.</text>
</comment>
<dbReference type="AlphaFoldDB" id="A0A2S9IIC8"/>
<dbReference type="InterPro" id="IPR002523">
    <property type="entry name" value="MgTranspt_CorA/ZnTranspt_ZntB"/>
</dbReference>
<dbReference type="CDD" id="cd12834">
    <property type="entry name" value="ZntB_u1"/>
    <property type="match status" value="1"/>
</dbReference>
<accession>A0A2S9IIC8</accession>
<dbReference type="GO" id="GO:0050897">
    <property type="term" value="F:cobalt ion binding"/>
    <property type="evidence" value="ECO:0007669"/>
    <property type="project" value="TreeGrafter"/>
</dbReference>
<dbReference type="InterPro" id="IPR045863">
    <property type="entry name" value="CorA_TM1_TM2"/>
</dbReference>